<dbReference type="InterPro" id="IPR006626">
    <property type="entry name" value="PbH1"/>
</dbReference>
<feature type="domain" description="Rhamnogalacturonase A/B/Epimerase-like pectate lyase" evidence="2">
    <location>
        <begin position="42"/>
        <end position="279"/>
    </location>
</feature>
<dbReference type="OrthoDB" id="9795222at2"/>
<accession>E8X6W6</accession>
<reference evidence="4" key="1">
    <citation type="submission" date="2011-01" db="EMBL/GenBank/DDBJ databases">
        <title>Complete sequence of plasmid2 of Acidobacterium sp. MP5ACTX9.</title>
        <authorList>
            <consortium name="US DOE Joint Genome Institute"/>
            <person name="Lucas S."/>
            <person name="Copeland A."/>
            <person name="Lapidus A."/>
            <person name="Cheng J.-F."/>
            <person name="Goodwin L."/>
            <person name="Pitluck S."/>
            <person name="Teshima H."/>
            <person name="Detter J.C."/>
            <person name="Han C."/>
            <person name="Tapia R."/>
            <person name="Land M."/>
            <person name="Hauser L."/>
            <person name="Kyrpides N."/>
            <person name="Ivanova N."/>
            <person name="Ovchinnikova G."/>
            <person name="Pagani I."/>
            <person name="Rawat S.R."/>
            <person name="Mannisto M."/>
            <person name="Haggblom M.M."/>
            <person name="Woyke T."/>
        </authorList>
    </citation>
    <scope>NUCLEOTIDE SEQUENCE [LARGE SCALE GENOMIC DNA]</scope>
    <source>
        <strain evidence="4">MP5ACTX9</strain>
        <plasmid evidence="4">Plasmid pACIX902</plasmid>
    </source>
</reference>
<dbReference type="Gene3D" id="2.160.20.10">
    <property type="entry name" value="Single-stranded right-handed beta-helix, Pectin lyase-like"/>
    <property type="match status" value="1"/>
</dbReference>
<evidence type="ECO:0000313" key="4">
    <source>
        <dbReference type="Proteomes" id="UP000000343"/>
    </source>
</evidence>
<dbReference type="KEGG" id="acm:AciX9_3992"/>
<keyword evidence="1" id="KW-0732">Signal</keyword>
<feature type="signal peptide" evidence="1">
    <location>
        <begin position="1"/>
        <end position="29"/>
    </location>
</feature>
<dbReference type="PANTHER" id="PTHR31339:SF9">
    <property type="entry name" value="PLASMIN AND FIBRONECTIN-BINDING PROTEIN A"/>
    <property type="match status" value="1"/>
</dbReference>
<dbReference type="InterPro" id="IPR006311">
    <property type="entry name" value="TAT_signal"/>
</dbReference>
<gene>
    <name evidence="3" type="ordered locus">AciX9_3992</name>
</gene>
<dbReference type="PROSITE" id="PS51318">
    <property type="entry name" value="TAT"/>
    <property type="match status" value="1"/>
</dbReference>
<evidence type="ECO:0000259" key="2">
    <source>
        <dbReference type="Pfam" id="PF12708"/>
    </source>
</evidence>
<sequence>MPNQNRRDLLKFSGAGLAAALGTSAPSFAAPAPTKPNQHTFDIRAFGAIGDGKTLDTPAINRAIEAAAAAGGGTVLVSPGTYLCFSIHLKSNVDLYLSQGSTIIAADGPINPGDTAGYNGGKYDAPEPKTAWDAYQDFGHNHWHNSLMWGEDLHNLSITGSGLLWGRGLNPGHGNHVLPDGVGNKTIALKNCRNVIFRDFSILKGGHFGLLLTAVDNCTVDNLKIDTDRDGIDIDCCKNVRVSNCTVNSPEDDAICPKSSFALGYARSTDNVTITNCYTTGKYEIGSLLDGTFKIGKLANNKAATGRIKCGTESNGGFRNITISNCVCEGARGIALESSDGALLEDIAISNITMRECTVSPLYVRLNARMRAPAGTKVGTMRRIYINNLISYNSTSVQPGILAGIPSNLIEDVNLSNIYFHQVGGGDRKLAETIPDQGLKDYPDPTRMGGLPSHGLFLRNITRLDVSHIEFALATPDQRPAIWAENIQGMDLFRIKTPHTSGPNYVLRQVSDFTLSGSRGTRDSSFEKISDRIL</sequence>
<dbReference type="RefSeq" id="WP_013582284.1">
    <property type="nucleotide sequence ID" value="NC_015065.1"/>
</dbReference>
<dbReference type="InterPro" id="IPR011050">
    <property type="entry name" value="Pectin_lyase_fold/virulence"/>
</dbReference>
<dbReference type="InterPro" id="IPR051801">
    <property type="entry name" value="GH28_Enzymes"/>
</dbReference>
<dbReference type="HOGENOM" id="CLU_016031_8_4_0"/>
<organism evidence="4">
    <name type="scientific">Granulicella tundricola (strain ATCC BAA-1859 / DSM 23138 / MP5ACTX9)</name>
    <dbReference type="NCBI Taxonomy" id="1198114"/>
    <lineage>
        <taxon>Bacteria</taxon>
        <taxon>Pseudomonadati</taxon>
        <taxon>Acidobacteriota</taxon>
        <taxon>Terriglobia</taxon>
        <taxon>Terriglobales</taxon>
        <taxon>Acidobacteriaceae</taxon>
        <taxon>Granulicella</taxon>
    </lineage>
</organism>
<proteinExistence type="predicted"/>
<evidence type="ECO:0000256" key="1">
    <source>
        <dbReference type="SAM" id="SignalP"/>
    </source>
</evidence>
<feature type="chain" id="PRO_5003233753" description="Rhamnogalacturonase A/B/Epimerase-like pectate lyase domain-containing protein" evidence="1">
    <location>
        <begin position="30"/>
        <end position="534"/>
    </location>
</feature>
<dbReference type="PANTHER" id="PTHR31339">
    <property type="entry name" value="PECTIN LYASE-RELATED"/>
    <property type="match status" value="1"/>
</dbReference>
<name>E8X6W6_GRATM</name>
<dbReference type="EMBL" id="CP002482">
    <property type="protein sequence ID" value="ADW71266.1"/>
    <property type="molecule type" value="Genomic_DNA"/>
</dbReference>
<dbReference type="SUPFAM" id="SSF51126">
    <property type="entry name" value="Pectin lyase-like"/>
    <property type="match status" value="1"/>
</dbReference>
<keyword evidence="3" id="KW-0614">Plasmid</keyword>
<dbReference type="InterPro" id="IPR012334">
    <property type="entry name" value="Pectin_lyas_fold"/>
</dbReference>
<dbReference type="AlphaFoldDB" id="E8X6W6"/>
<geneLocation type="plasmid" evidence="3 4">
    <name>pACIX902</name>
</geneLocation>
<evidence type="ECO:0000313" key="3">
    <source>
        <dbReference type="EMBL" id="ADW71266.1"/>
    </source>
</evidence>
<dbReference type="Pfam" id="PF12708">
    <property type="entry name" value="Pect-lyase_RHGA_epim"/>
    <property type="match status" value="1"/>
</dbReference>
<dbReference type="SMART" id="SM00710">
    <property type="entry name" value="PbH1"/>
    <property type="match status" value="6"/>
</dbReference>
<protein>
    <recommendedName>
        <fullName evidence="2">Rhamnogalacturonase A/B/Epimerase-like pectate lyase domain-containing protein</fullName>
    </recommendedName>
</protein>
<keyword evidence="4" id="KW-1185">Reference proteome</keyword>
<dbReference type="Proteomes" id="UP000000343">
    <property type="component" value="Plasmid pACIX902"/>
</dbReference>
<dbReference type="InterPro" id="IPR024535">
    <property type="entry name" value="RHGA/B-epi-like_pectate_lyase"/>
</dbReference>